<keyword evidence="2" id="KW-1185">Reference proteome</keyword>
<dbReference type="AlphaFoldDB" id="A0AAV3NN28"/>
<evidence type="ECO:0000313" key="1">
    <source>
        <dbReference type="EMBL" id="GAA0139173.1"/>
    </source>
</evidence>
<comment type="caution">
    <text evidence="1">The sequence shown here is derived from an EMBL/GenBank/DDBJ whole genome shotgun (WGS) entry which is preliminary data.</text>
</comment>
<protein>
    <submittedName>
        <fullName evidence="1">Uncharacterized protein</fullName>
    </submittedName>
</protein>
<dbReference type="EMBL" id="BAABME010000065">
    <property type="protein sequence ID" value="GAA0139173.1"/>
    <property type="molecule type" value="Genomic_DNA"/>
</dbReference>
<proteinExistence type="predicted"/>
<name>A0AAV3NN28_LITER</name>
<evidence type="ECO:0000313" key="2">
    <source>
        <dbReference type="Proteomes" id="UP001454036"/>
    </source>
</evidence>
<dbReference type="Proteomes" id="UP001454036">
    <property type="component" value="Unassembled WGS sequence"/>
</dbReference>
<sequence length="191" mass="22169">MVGQYYNENDIEYENDAAFFRESDLFDDDLDKEIRVENIAVQQKEAEEIKEIGRQFQMEPDSEKYYDETCSKPRRKGSYARHEVEFKFRKTTSYRKSSSNDATNNVLSESDVSDGIASIASSSNEKEVGRKQRKKLICEVTPFNNTFLASAIEGKFRVLPEITLAIIQVFVDEMFHIKISPNRGKRTKEKH</sequence>
<organism evidence="1 2">
    <name type="scientific">Lithospermum erythrorhizon</name>
    <name type="common">Purple gromwell</name>
    <name type="synonym">Lithospermum officinale var. erythrorhizon</name>
    <dbReference type="NCBI Taxonomy" id="34254"/>
    <lineage>
        <taxon>Eukaryota</taxon>
        <taxon>Viridiplantae</taxon>
        <taxon>Streptophyta</taxon>
        <taxon>Embryophyta</taxon>
        <taxon>Tracheophyta</taxon>
        <taxon>Spermatophyta</taxon>
        <taxon>Magnoliopsida</taxon>
        <taxon>eudicotyledons</taxon>
        <taxon>Gunneridae</taxon>
        <taxon>Pentapetalae</taxon>
        <taxon>asterids</taxon>
        <taxon>lamiids</taxon>
        <taxon>Boraginales</taxon>
        <taxon>Boraginaceae</taxon>
        <taxon>Boraginoideae</taxon>
        <taxon>Lithospermeae</taxon>
        <taxon>Lithospermum</taxon>
    </lineage>
</organism>
<accession>A0AAV3NN28</accession>
<reference evidence="1 2" key="1">
    <citation type="submission" date="2024-01" db="EMBL/GenBank/DDBJ databases">
        <title>The complete chloroplast genome sequence of Lithospermum erythrorhizon: insights into the phylogenetic relationship among Boraginaceae species and the maternal lineages of purple gromwells.</title>
        <authorList>
            <person name="Okada T."/>
            <person name="Watanabe K."/>
        </authorList>
    </citation>
    <scope>NUCLEOTIDE SEQUENCE [LARGE SCALE GENOMIC DNA]</scope>
</reference>
<gene>
    <name evidence="1" type="ORF">LIER_00776</name>
</gene>